<feature type="transmembrane region" description="Helical" evidence="2">
    <location>
        <begin position="195"/>
        <end position="217"/>
    </location>
</feature>
<feature type="region of interest" description="Disordered" evidence="1">
    <location>
        <begin position="21"/>
        <end position="109"/>
    </location>
</feature>
<feature type="chain" id="PRO_5041717040" evidence="3">
    <location>
        <begin position="18"/>
        <end position="218"/>
    </location>
</feature>
<name>A0AA97NW13_PYRO3</name>
<sequence length="218" mass="21001">MKATSMILLSFGALAAAGSNVAGGYGNDDTVPAPAPAVSSPAPASAVKPVAGEPSGAAKKSDDEDCETKPVPAPMATPSAAAPPSAKKVPNSDVAPAAQSSSSTPTAKPAMEKTLVISVPSVTMPAALSKPSILNDITSLIADMKPTSMIKVPGAAKPTQSAYMAAPAPAPAAPAAPAPAYNATTPKPAPVTAGAVSVATGVGAATFVAAGFMAALLF</sequence>
<gene>
    <name evidence="4" type="ORF">OOU_Y34scaffold00596g3</name>
</gene>
<protein>
    <submittedName>
        <fullName evidence="4">Uncharacterized protein</fullName>
    </submittedName>
</protein>
<accession>A0AA97NW13</accession>
<evidence type="ECO:0000256" key="2">
    <source>
        <dbReference type="SAM" id="Phobius"/>
    </source>
</evidence>
<evidence type="ECO:0000256" key="3">
    <source>
        <dbReference type="SAM" id="SignalP"/>
    </source>
</evidence>
<keyword evidence="3" id="KW-0732">Signal</keyword>
<evidence type="ECO:0000313" key="4">
    <source>
        <dbReference type="EMBL" id="ELQ37408.1"/>
    </source>
</evidence>
<keyword evidence="2" id="KW-0472">Membrane</keyword>
<dbReference type="AlphaFoldDB" id="A0AA97NW13"/>
<dbReference type="EMBL" id="JH793499">
    <property type="protein sequence ID" value="ELQ37408.1"/>
    <property type="molecule type" value="Genomic_DNA"/>
</dbReference>
<feature type="compositionally biased region" description="Low complexity" evidence="1">
    <location>
        <begin position="74"/>
        <end position="109"/>
    </location>
</feature>
<evidence type="ECO:0000256" key="1">
    <source>
        <dbReference type="SAM" id="MobiDB-lite"/>
    </source>
</evidence>
<keyword evidence="2" id="KW-1133">Transmembrane helix</keyword>
<organism evidence="4">
    <name type="scientific">Pyricularia oryzae (strain Y34)</name>
    <name type="common">Rice blast fungus</name>
    <name type="synonym">Magnaporthe oryzae</name>
    <dbReference type="NCBI Taxonomy" id="1143189"/>
    <lineage>
        <taxon>Eukaryota</taxon>
        <taxon>Fungi</taxon>
        <taxon>Dikarya</taxon>
        <taxon>Ascomycota</taxon>
        <taxon>Pezizomycotina</taxon>
        <taxon>Sordariomycetes</taxon>
        <taxon>Sordariomycetidae</taxon>
        <taxon>Magnaporthales</taxon>
        <taxon>Pyriculariaceae</taxon>
        <taxon>Pyricularia</taxon>
    </lineage>
</organism>
<dbReference type="Proteomes" id="UP000011086">
    <property type="component" value="Unassembled WGS sequence"/>
</dbReference>
<feature type="compositionally biased region" description="Low complexity" evidence="1">
    <location>
        <begin position="36"/>
        <end position="51"/>
    </location>
</feature>
<reference evidence="4" key="1">
    <citation type="journal article" date="2012" name="PLoS Genet.">
        <title>Comparative analysis of the genomes of two field isolates of the rice blast fungus Magnaporthe oryzae.</title>
        <authorList>
            <person name="Xue M."/>
            <person name="Yang J."/>
            <person name="Li Z."/>
            <person name="Hu S."/>
            <person name="Yao N."/>
            <person name="Dean R.A."/>
            <person name="Zhao W."/>
            <person name="Shen M."/>
            <person name="Zhang H."/>
            <person name="Li C."/>
            <person name="Liu L."/>
            <person name="Cao L."/>
            <person name="Xu X."/>
            <person name="Xing Y."/>
            <person name="Hsiang T."/>
            <person name="Zhang Z."/>
            <person name="Xu J.R."/>
            <person name="Peng Y.L."/>
        </authorList>
    </citation>
    <scope>NUCLEOTIDE SEQUENCE</scope>
    <source>
        <strain evidence="4">Y34</strain>
    </source>
</reference>
<keyword evidence="2" id="KW-0812">Transmembrane</keyword>
<proteinExistence type="predicted"/>
<feature type="signal peptide" evidence="3">
    <location>
        <begin position="1"/>
        <end position="17"/>
    </location>
</feature>